<sequence>MVELHIFDFDGTIFYSPAADADALADVLAEVNVAADGGGGGGDAAAEAKKLHGRLRNPVSSGGLGWYQSLATLSPPAVPEHPSEERWFVTPILAHMRAIVAARSALVKQRRPTVGAGQAATRPAAEMPLLYVLTGRDSKYADRIWTLLQQAGLDKEVEDVLLKGGETAGTVKYKLNRFFSLIQRHHPTRVFYYEDRVEQGARLLEGMRALEEMLFSNASDAATHRAGGAAAADRVGVVTFDVDVAAVADGALAQGGNGVEESPPMVVPYASGSHADEAAAHLSVLERTLRSSPHALLRDACYPVDRRATFYTPAASDTAMAAAAMMDKAQRQAERQAQEWVADTVRYYNSRGSFADRGRGGRGGRPETGGGRGRGSAAHIESAYDASALRRTVSFAIPPPFVFLMVLVPQALCRRCSRMLSTEKLAALLRTLELEQRAAVGGGR</sequence>
<gene>
    <name evidence="2" type="ORF">NESM_000769200</name>
</gene>
<evidence type="ECO:0000313" key="3">
    <source>
        <dbReference type="Proteomes" id="UP001430356"/>
    </source>
</evidence>
<comment type="caution">
    <text evidence="2">The sequence shown here is derived from an EMBL/GenBank/DDBJ whole genome shotgun (WGS) entry which is preliminary data.</text>
</comment>
<feature type="compositionally biased region" description="Gly residues" evidence="1">
    <location>
        <begin position="361"/>
        <end position="374"/>
    </location>
</feature>
<protein>
    <recommendedName>
        <fullName evidence="4">Swiss Army Knife RNA repair protein HAD domain-containing protein</fullName>
    </recommendedName>
</protein>
<dbReference type="EMBL" id="JAECZO010000133">
    <property type="protein sequence ID" value="KAK7198128.1"/>
    <property type="molecule type" value="Genomic_DNA"/>
</dbReference>
<reference evidence="2 3" key="1">
    <citation type="journal article" date="2021" name="MBio">
        <title>A New Model Trypanosomatid, Novymonas esmeraldas: Genomic Perception of Its 'Candidatus Pandoraea novymonadis' Endosymbiont.</title>
        <authorList>
            <person name="Zakharova A."/>
            <person name="Saura A."/>
            <person name="Butenko A."/>
            <person name="Podesvova L."/>
            <person name="Warmusova S."/>
            <person name="Kostygov A.Y."/>
            <person name="Nenarokova A."/>
            <person name="Lukes J."/>
            <person name="Opperdoes F.R."/>
            <person name="Yurchenko V."/>
        </authorList>
    </citation>
    <scope>NUCLEOTIDE SEQUENCE [LARGE SCALE GENOMIC DNA]</scope>
    <source>
        <strain evidence="2 3">E262AT.01</strain>
    </source>
</reference>
<evidence type="ECO:0000256" key="1">
    <source>
        <dbReference type="SAM" id="MobiDB-lite"/>
    </source>
</evidence>
<accession>A0AAW0EVK3</accession>
<dbReference type="AlphaFoldDB" id="A0AAW0EVK3"/>
<evidence type="ECO:0000313" key="2">
    <source>
        <dbReference type="EMBL" id="KAK7198128.1"/>
    </source>
</evidence>
<feature type="region of interest" description="Disordered" evidence="1">
    <location>
        <begin position="353"/>
        <end position="377"/>
    </location>
</feature>
<proteinExistence type="predicted"/>
<keyword evidence="3" id="KW-1185">Reference proteome</keyword>
<organism evidence="2 3">
    <name type="scientific">Novymonas esmeraldas</name>
    <dbReference type="NCBI Taxonomy" id="1808958"/>
    <lineage>
        <taxon>Eukaryota</taxon>
        <taxon>Discoba</taxon>
        <taxon>Euglenozoa</taxon>
        <taxon>Kinetoplastea</taxon>
        <taxon>Metakinetoplastina</taxon>
        <taxon>Trypanosomatida</taxon>
        <taxon>Trypanosomatidae</taxon>
        <taxon>Novymonas</taxon>
    </lineage>
</organism>
<dbReference type="Proteomes" id="UP001430356">
    <property type="component" value="Unassembled WGS sequence"/>
</dbReference>
<evidence type="ECO:0008006" key="4">
    <source>
        <dbReference type="Google" id="ProtNLM"/>
    </source>
</evidence>
<name>A0AAW0EVK3_9TRYP</name>